<comment type="subcellular location">
    <subcellularLocation>
        <location evidence="1">Nucleus</location>
    </subcellularLocation>
</comment>
<evidence type="ECO:0000256" key="3">
    <source>
        <dbReference type="ARBA" id="ARBA00023242"/>
    </source>
</evidence>
<feature type="compositionally biased region" description="Basic and acidic residues" evidence="4">
    <location>
        <begin position="136"/>
        <end position="145"/>
    </location>
</feature>
<proteinExistence type="evidence at transcript level"/>
<name>D5ACZ1_PICSI</name>
<dbReference type="SMART" id="SM00717">
    <property type="entry name" value="SANT"/>
    <property type="match status" value="1"/>
</dbReference>
<accession>D5ACZ1</accession>
<evidence type="ECO:0000256" key="1">
    <source>
        <dbReference type="ARBA" id="ARBA00004123"/>
    </source>
</evidence>
<dbReference type="InterPro" id="IPR001005">
    <property type="entry name" value="SANT/Myb"/>
</dbReference>
<dbReference type="EMBL" id="BT124137">
    <property type="protein sequence ID" value="ADE77410.1"/>
    <property type="molecule type" value="mRNA"/>
</dbReference>
<dbReference type="PANTHER" id="PTHR47998">
    <property type="entry name" value="TRANSCRIPTION FACTOR MYB51-LIKE ISOFORM X1"/>
    <property type="match status" value="1"/>
</dbReference>
<dbReference type="InterPro" id="IPR009057">
    <property type="entry name" value="Homeodomain-like_sf"/>
</dbReference>
<protein>
    <submittedName>
        <fullName evidence="7">Uncharacterized protein</fullName>
    </submittedName>
</protein>
<dbReference type="GO" id="GO:0006355">
    <property type="term" value="P:regulation of DNA-templated transcription"/>
    <property type="evidence" value="ECO:0007669"/>
    <property type="project" value="TreeGrafter"/>
</dbReference>
<dbReference type="SUPFAM" id="SSF46689">
    <property type="entry name" value="Homeodomain-like"/>
    <property type="match status" value="1"/>
</dbReference>
<feature type="region of interest" description="Disordered" evidence="4">
    <location>
        <begin position="124"/>
        <end position="145"/>
    </location>
</feature>
<dbReference type="InterPro" id="IPR017930">
    <property type="entry name" value="Myb_dom"/>
</dbReference>
<feature type="domain" description="Myb-like" evidence="5">
    <location>
        <begin position="44"/>
        <end position="82"/>
    </location>
</feature>
<dbReference type="PROSITE" id="PS50090">
    <property type="entry name" value="MYB_LIKE"/>
    <property type="match status" value="1"/>
</dbReference>
<dbReference type="GO" id="GO:0005634">
    <property type="term" value="C:nucleus"/>
    <property type="evidence" value="ECO:0007669"/>
    <property type="project" value="UniProtKB-SubCell"/>
</dbReference>
<dbReference type="CDD" id="cd00167">
    <property type="entry name" value="SANT"/>
    <property type="match status" value="1"/>
</dbReference>
<sequence>MVAATVLRRTMDDVFAQRCSRHFTARDQLISKESRNLGWVCDITEEEDELIIRMYKLVGNRWSLIAGRLPGRKAEEIERYWKMRSINTAPLKPIPSRITINPWLQTHIAPEETACSYNTVYTQNLHSEEEEEEGEESRVEDTRKSTDYMLVRPVSPVLKASCRCS</sequence>
<dbReference type="InterPro" id="IPR015495">
    <property type="entry name" value="Myb_TF_plants"/>
</dbReference>
<dbReference type="GO" id="GO:0000976">
    <property type="term" value="F:transcription cis-regulatory region binding"/>
    <property type="evidence" value="ECO:0007669"/>
    <property type="project" value="TreeGrafter"/>
</dbReference>
<dbReference type="AlphaFoldDB" id="D5ACZ1"/>
<evidence type="ECO:0000259" key="5">
    <source>
        <dbReference type="PROSITE" id="PS50090"/>
    </source>
</evidence>
<evidence type="ECO:0000256" key="2">
    <source>
        <dbReference type="ARBA" id="ARBA00023125"/>
    </source>
</evidence>
<evidence type="ECO:0000256" key="4">
    <source>
        <dbReference type="SAM" id="MobiDB-lite"/>
    </source>
</evidence>
<keyword evidence="2" id="KW-0238">DNA-binding</keyword>
<evidence type="ECO:0000313" key="7">
    <source>
        <dbReference type="EMBL" id="ADE77410.1"/>
    </source>
</evidence>
<dbReference type="PROSITE" id="PS51294">
    <property type="entry name" value="HTH_MYB"/>
    <property type="match status" value="1"/>
</dbReference>
<reference evidence="7" key="1">
    <citation type="submission" date="2010-04" db="EMBL/GenBank/DDBJ databases">
        <authorList>
            <person name="Reid K.E."/>
            <person name="Liao N."/>
            <person name="Chan S."/>
            <person name="Docking R."/>
            <person name="Taylor G."/>
            <person name="Moore R."/>
            <person name="Mayo M."/>
            <person name="Munro S."/>
            <person name="King J."/>
            <person name="Yanchuk A."/>
            <person name="Holt R."/>
            <person name="Jones S."/>
            <person name="Marra M."/>
            <person name="Ritland C.E."/>
            <person name="Ritland K."/>
            <person name="Bohlmann J."/>
        </authorList>
    </citation>
    <scope>NUCLEOTIDE SEQUENCE</scope>
    <source>
        <tissue evidence="7">Bud</tissue>
    </source>
</reference>
<dbReference type="PANTHER" id="PTHR47998:SF3">
    <property type="entry name" value="TRANSCRIPTION FACTOR TRY-LIKE"/>
    <property type="match status" value="1"/>
</dbReference>
<dbReference type="OMA" id="RITINPW"/>
<dbReference type="Gene3D" id="1.10.10.60">
    <property type="entry name" value="Homeodomain-like"/>
    <property type="match status" value="1"/>
</dbReference>
<feature type="domain" description="HTH myb-type" evidence="6">
    <location>
        <begin position="44"/>
        <end position="89"/>
    </location>
</feature>
<dbReference type="Pfam" id="PF00249">
    <property type="entry name" value="Myb_DNA-binding"/>
    <property type="match status" value="1"/>
</dbReference>
<dbReference type="GO" id="GO:0030154">
    <property type="term" value="P:cell differentiation"/>
    <property type="evidence" value="ECO:0007669"/>
    <property type="project" value="TreeGrafter"/>
</dbReference>
<evidence type="ECO:0000259" key="6">
    <source>
        <dbReference type="PROSITE" id="PS51294"/>
    </source>
</evidence>
<keyword evidence="3" id="KW-0539">Nucleus</keyword>
<organism evidence="7">
    <name type="scientific">Picea sitchensis</name>
    <name type="common">Sitka spruce</name>
    <name type="synonym">Pinus sitchensis</name>
    <dbReference type="NCBI Taxonomy" id="3332"/>
    <lineage>
        <taxon>Eukaryota</taxon>
        <taxon>Viridiplantae</taxon>
        <taxon>Streptophyta</taxon>
        <taxon>Embryophyta</taxon>
        <taxon>Tracheophyta</taxon>
        <taxon>Spermatophyta</taxon>
        <taxon>Pinopsida</taxon>
        <taxon>Pinidae</taxon>
        <taxon>Conifers I</taxon>
        <taxon>Pinales</taxon>
        <taxon>Pinaceae</taxon>
        <taxon>Picea</taxon>
    </lineage>
</organism>